<sequence>GADKAVHVEDDDLHGTDALGTSLELAKAIEKYGYVLVVCGMASTVGWMGVLPAMLAVRLGVPEVSLLSE</sequence>
<dbReference type="EMBL" id="JAZBJO010000266">
    <property type="protein sequence ID" value="MEE4599634.1"/>
    <property type="molecule type" value="Genomic_DNA"/>
</dbReference>
<comment type="subunit">
    <text evidence="2">Heterodimer of an alpha and a beta subunit.</text>
</comment>
<feature type="domain" description="Electron transfer flavoprotein alpha/beta-subunit N-terminal" evidence="5">
    <location>
        <begin position="1"/>
        <end position="65"/>
    </location>
</feature>
<dbReference type="Proteomes" id="UP001354709">
    <property type="component" value="Unassembled WGS sequence"/>
</dbReference>
<evidence type="ECO:0000256" key="4">
    <source>
        <dbReference type="SAM" id="Phobius"/>
    </source>
</evidence>
<dbReference type="Pfam" id="PF01012">
    <property type="entry name" value="ETF"/>
    <property type="match status" value="1"/>
</dbReference>
<dbReference type="Gene3D" id="3.40.50.620">
    <property type="entry name" value="HUPs"/>
    <property type="match status" value="1"/>
</dbReference>
<keyword evidence="7" id="KW-1185">Reference proteome</keyword>
<keyword evidence="4" id="KW-1133">Transmembrane helix</keyword>
<comment type="function">
    <text evidence="3">The electron transfer flavoprotein serves as a specific electron acceptor for other dehydrogenases. It transfers the electrons to the main respiratory chain via ETF-ubiquinone oxidoreductase (ETF dehydrogenase).</text>
</comment>
<reference evidence="6 7" key="1">
    <citation type="submission" date="2023-11" db="EMBL/GenBank/DDBJ databases">
        <title>30 novel species of actinomycetes from the DSMZ collection.</title>
        <authorList>
            <person name="Nouioui I."/>
        </authorList>
    </citation>
    <scope>NUCLEOTIDE SEQUENCE [LARGE SCALE GENOMIC DNA]</scope>
    <source>
        <strain evidence="6 7">DSM 41524</strain>
    </source>
</reference>
<keyword evidence="4" id="KW-0812">Transmembrane</keyword>
<feature type="non-terminal residue" evidence="6">
    <location>
        <position position="1"/>
    </location>
</feature>
<feature type="transmembrane region" description="Helical" evidence="4">
    <location>
        <begin position="32"/>
        <end position="57"/>
    </location>
</feature>
<evidence type="ECO:0000256" key="1">
    <source>
        <dbReference type="ARBA" id="ARBA00001974"/>
    </source>
</evidence>
<evidence type="ECO:0000256" key="3">
    <source>
        <dbReference type="ARBA" id="ARBA00025649"/>
    </source>
</evidence>
<name>A0ABU7QFL1_9ACTN</name>
<proteinExistence type="predicted"/>
<evidence type="ECO:0000259" key="5">
    <source>
        <dbReference type="Pfam" id="PF01012"/>
    </source>
</evidence>
<protein>
    <submittedName>
        <fullName evidence="6">Electron transfer flavoprotein subunit beta</fullName>
    </submittedName>
</protein>
<dbReference type="InterPro" id="IPR014729">
    <property type="entry name" value="Rossmann-like_a/b/a_fold"/>
</dbReference>
<keyword evidence="4" id="KW-0472">Membrane</keyword>
<feature type="non-terminal residue" evidence="6">
    <location>
        <position position="69"/>
    </location>
</feature>
<gene>
    <name evidence="6" type="ORF">V2J94_49035</name>
</gene>
<organism evidence="6 7">
    <name type="scientific">Streptomyces asiaticus subsp. ignotus</name>
    <dbReference type="NCBI Taxonomy" id="3098222"/>
    <lineage>
        <taxon>Bacteria</taxon>
        <taxon>Bacillati</taxon>
        <taxon>Actinomycetota</taxon>
        <taxon>Actinomycetes</taxon>
        <taxon>Kitasatosporales</taxon>
        <taxon>Streptomycetaceae</taxon>
        <taxon>Streptomyces</taxon>
        <taxon>Streptomyces violaceusniger group</taxon>
    </lineage>
</organism>
<comment type="cofactor">
    <cofactor evidence="1">
        <name>FAD</name>
        <dbReference type="ChEBI" id="CHEBI:57692"/>
    </cofactor>
</comment>
<evidence type="ECO:0000313" key="6">
    <source>
        <dbReference type="EMBL" id="MEE4599634.1"/>
    </source>
</evidence>
<evidence type="ECO:0000313" key="7">
    <source>
        <dbReference type="Proteomes" id="UP001354709"/>
    </source>
</evidence>
<accession>A0ABU7QFL1</accession>
<dbReference type="InterPro" id="IPR014730">
    <property type="entry name" value="ETF_a/b_N"/>
</dbReference>
<comment type="caution">
    <text evidence="6">The sequence shown here is derived from an EMBL/GenBank/DDBJ whole genome shotgun (WGS) entry which is preliminary data.</text>
</comment>
<evidence type="ECO:0000256" key="2">
    <source>
        <dbReference type="ARBA" id="ARBA00011355"/>
    </source>
</evidence>
<dbReference type="SUPFAM" id="SSF52402">
    <property type="entry name" value="Adenine nucleotide alpha hydrolases-like"/>
    <property type="match status" value="1"/>
</dbReference>